<dbReference type="AlphaFoldDB" id="A0A9J5Y0E4"/>
<accession>A0A9J5Y0E4</accession>
<gene>
    <name evidence="1" type="ORF">H5410_034893</name>
</gene>
<reference evidence="1 2" key="1">
    <citation type="submission" date="2020-09" db="EMBL/GenBank/DDBJ databases">
        <title>De no assembly of potato wild relative species, Solanum commersonii.</title>
        <authorList>
            <person name="Cho K."/>
        </authorList>
    </citation>
    <scope>NUCLEOTIDE SEQUENCE [LARGE SCALE GENOMIC DNA]</scope>
    <source>
        <strain evidence="1">LZ3.2</strain>
        <tissue evidence="1">Leaf</tissue>
    </source>
</reference>
<evidence type="ECO:0000313" key="2">
    <source>
        <dbReference type="Proteomes" id="UP000824120"/>
    </source>
</evidence>
<protein>
    <submittedName>
        <fullName evidence="1">Uncharacterized protein</fullName>
    </submittedName>
</protein>
<proteinExistence type="predicted"/>
<name>A0A9J5Y0E4_SOLCO</name>
<comment type="caution">
    <text evidence="1">The sequence shown here is derived from an EMBL/GenBank/DDBJ whole genome shotgun (WGS) entry which is preliminary data.</text>
</comment>
<dbReference type="Proteomes" id="UP000824120">
    <property type="component" value="Chromosome 7"/>
</dbReference>
<keyword evidence="2" id="KW-1185">Reference proteome</keyword>
<sequence length="113" mass="12535">MAAIEPIACEEKPQTTDHSGVCQAKIREGCPNARMEMRTNLNSGLRKGRKCPHEQVSSLPLSGNGINEPFFKVRESYHAMAAKSPVACKRESLNCMPSWDLPGQDMDWIIFSA</sequence>
<dbReference type="EMBL" id="JACXVP010000007">
    <property type="protein sequence ID" value="KAG5593661.1"/>
    <property type="molecule type" value="Genomic_DNA"/>
</dbReference>
<evidence type="ECO:0000313" key="1">
    <source>
        <dbReference type="EMBL" id="KAG5593661.1"/>
    </source>
</evidence>
<organism evidence="1 2">
    <name type="scientific">Solanum commersonii</name>
    <name type="common">Commerson's wild potato</name>
    <name type="synonym">Commerson's nightshade</name>
    <dbReference type="NCBI Taxonomy" id="4109"/>
    <lineage>
        <taxon>Eukaryota</taxon>
        <taxon>Viridiplantae</taxon>
        <taxon>Streptophyta</taxon>
        <taxon>Embryophyta</taxon>
        <taxon>Tracheophyta</taxon>
        <taxon>Spermatophyta</taxon>
        <taxon>Magnoliopsida</taxon>
        <taxon>eudicotyledons</taxon>
        <taxon>Gunneridae</taxon>
        <taxon>Pentapetalae</taxon>
        <taxon>asterids</taxon>
        <taxon>lamiids</taxon>
        <taxon>Solanales</taxon>
        <taxon>Solanaceae</taxon>
        <taxon>Solanoideae</taxon>
        <taxon>Solaneae</taxon>
        <taxon>Solanum</taxon>
    </lineage>
</organism>